<evidence type="ECO:0000313" key="6">
    <source>
        <dbReference type="Proteomes" id="UP000177382"/>
    </source>
</evidence>
<keyword evidence="3" id="KW-0067">ATP-binding</keyword>
<dbReference type="InterPro" id="IPR050763">
    <property type="entry name" value="ABC_transporter_ATP-binding"/>
</dbReference>
<dbReference type="InterPro" id="IPR003439">
    <property type="entry name" value="ABC_transporter-like_ATP-bd"/>
</dbReference>
<feature type="domain" description="ABC transporter" evidence="4">
    <location>
        <begin position="11"/>
        <end position="258"/>
    </location>
</feature>
<sequence length="332" mass="37597">MDKAILVDHLVKNFEVTEKTPGLMGAFSTLLSPKKKVVRALKDISFSVSKGELVGFIGPNGAGKTTTLKVLSGLLYPTAGITQVLGFDPWERRPEYLKRISLVMGQKNQLWWDLPAIETFELNRAIYEIPKKVYKESLDELVTLLEVEKLLNIQVRRLSLGQRMRLELVAALLHQPEILFLDEPTIGLDLVAQEKIRNFIYDYNRKHSATILLTSHNMDDVIDLARRVIVIDDGRIIFDGILDELIARFAKEKIIKLTLTKEIDTKELEKIGKVKSIQFPEVILRVPRSAAAVAASELLQSFPVGDLTIEEEDIEDVIRVVFRGEAKKLSRK</sequence>
<dbReference type="AlphaFoldDB" id="A0A1F7XNX2"/>
<dbReference type="InterPro" id="IPR003593">
    <property type="entry name" value="AAA+_ATPase"/>
</dbReference>
<protein>
    <submittedName>
        <fullName evidence="5">ABC transporter</fullName>
    </submittedName>
</protein>
<proteinExistence type="predicted"/>
<dbReference type="PANTHER" id="PTHR42711">
    <property type="entry name" value="ABC TRANSPORTER ATP-BINDING PROTEIN"/>
    <property type="match status" value="1"/>
</dbReference>
<evidence type="ECO:0000256" key="3">
    <source>
        <dbReference type="ARBA" id="ARBA00022840"/>
    </source>
</evidence>
<accession>A0A1F7XNX2</accession>
<comment type="caution">
    <text evidence="5">The sequence shown here is derived from an EMBL/GenBank/DDBJ whole genome shotgun (WGS) entry which is preliminary data.</text>
</comment>
<dbReference type="InterPro" id="IPR027417">
    <property type="entry name" value="P-loop_NTPase"/>
</dbReference>
<keyword evidence="1" id="KW-0813">Transport</keyword>
<dbReference type="Pfam" id="PF00005">
    <property type="entry name" value="ABC_tran"/>
    <property type="match status" value="1"/>
</dbReference>
<evidence type="ECO:0000259" key="4">
    <source>
        <dbReference type="PROSITE" id="PS50893"/>
    </source>
</evidence>
<gene>
    <name evidence="5" type="ORF">A2V97_04335</name>
</gene>
<reference evidence="5 6" key="1">
    <citation type="journal article" date="2016" name="Nat. Commun.">
        <title>Thousands of microbial genomes shed light on interconnected biogeochemical processes in an aquifer system.</title>
        <authorList>
            <person name="Anantharaman K."/>
            <person name="Brown C.T."/>
            <person name="Hug L.A."/>
            <person name="Sharon I."/>
            <person name="Castelle C.J."/>
            <person name="Probst A.J."/>
            <person name="Thomas B.C."/>
            <person name="Singh A."/>
            <person name="Wilkins M.J."/>
            <person name="Karaoz U."/>
            <person name="Brodie E.L."/>
            <person name="Williams K.H."/>
            <person name="Hubbard S.S."/>
            <person name="Banfield J.F."/>
        </authorList>
    </citation>
    <scope>NUCLEOTIDE SEQUENCE [LARGE SCALE GENOMIC DNA]</scope>
</reference>
<dbReference type="SMART" id="SM00382">
    <property type="entry name" value="AAA"/>
    <property type="match status" value="1"/>
</dbReference>
<evidence type="ECO:0000256" key="2">
    <source>
        <dbReference type="ARBA" id="ARBA00022741"/>
    </source>
</evidence>
<evidence type="ECO:0000313" key="5">
    <source>
        <dbReference type="EMBL" id="OGM15965.1"/>
    </source>
</evidence>
<evidence type="ECO:0000256" key="1">
    <source>
        <dbReference type="ARBA" id="ARBA00022448"/>
    </source>
</evidence>
<organism evidence="5 6">
    <name type="scientific">Candidatus Woesebacteria bacterium RBG_16_42_24</name>
    <dbReference type="NCBI Taxonomy" id="1802485"/>
    <lineage>
        <taxon>Bacteria</taxon>
        <taxon>Candidatus Woeseibacteriota</taxon>
    </lineage>
</organism>
<name>A0A1F7XNX2_9BACT</name>
<dbReference type="STRING" id="1802485.A2V97_04335"/>
<dbReference type="InterPro" id="IPR017871">
    <property type="entry name" value="ABC_transporter-like_CS"/>
</dbReference>
<dbReference type="PROSITE" id="PS50893">
    <property type="entry name" value="ABC_TRANSPORTER_2"/>
    <property type="match status" value="1"/>
</dbReference>
<dbReference type="PANTHER" id="PTHR42711:SF4">
    <property type="entry name" value="ABC TRANSPORTER RELATED"/>
    <property type="match status" value="1"/>
</dbReference>
<dbReference type="Proteomes" id="UP000177382">
    <property type="component" value="Unassembled WGS sequence"/>
</dbReference>
<dbReference type="Gene3D" id="3.40.50.300">
    <property type="entry name" value="P-loop containing nucleotide triphosphate hydrolases"/>
    <property type="match status" value="1"/>
</dbReference>
<dbReference type="GO" id="GO:0005524">
    <property type="term" value="F:ATP binding"/>
    <property type="evidence" value="ECO:0007669"/>
    <property type="project" value="UniProtKB-KW"/>
</dbReference>
<keyword evidence="2" id="KW-0547">Nucleotide-binding</keyword>
<dbReference type="SUPFAM" id="SSF52540">
    <property type="entry name" value="P-loop containing nucleoside triphosphate hydrolases"/>
    <property type="match status" value="1"/>
</dbReference>
<dbReference type="GO" id="GO:0016887">
    <property type="term" value="F:ATP hydrolysis activity"/>
    <property type="evidence" value="ECO:0007669"/>
    <property type="project" value="InterPro"/>
</dbReference>
<dbReference type="EMBL" id="MGFX01000001">
    <property type="protein sequence ID" value="OGM15965.1"/>
    <property type="molecule type" value="Genomic_DNA"/>
</dbReference>
<dbReference type="PROSITE" id="PS00211">
    <property type="entry name" value="ABC_TRANSPORTER_1"/>
    <property type="match status" value="1"/>
</dbReference>